<name>A0A1J7C8N1_FLAJO</name>
<comment type="caution">
    <text evidence="1">The sequence shown here is derived from an EMBL/GenBank/DDBJ whole genome shotgun (WGS) entry which is preliminary data.</text>
</comment>
<dbReference type="AlphaFoldDB" id="A0A1J7C8N1"/>
<protein>
    <submittedName>
        <fullName evidence="1">Uncharacterized protein</fullName>
    </submittedName>
</protein>
<dbReference type="Proteomes" id="UP000182826">
    <property type="component" value="Unassembled WGS sequence"/>
</dbReference>
<keyword evidence="2" id="KW-1185">Reference proteome</keyword>
<dbReference type="OrthoDB" id="1365375at2"/>
<accession>A0A1J7C8N1</accession>
<evidence type="ECO:0000313" key="1">
    <source>
        <dbReference type="EMBL" id="OIV42057.1"/>
    </source>
</evidence>
<gene>
    <name evidence="1" type="ORF">BKM63_10415</name>
</gene>
<evidence type="ECO:0000313" key="2">
    <source>
        <dbReference type="Proteomes" id="UP000182826"/>
    </source>
</evidence>
<organism evidence="1 2">
    <name type="scientific">Flavobacterium johnsoniae</name>
    <name type="common">Cytophaga johnsonae</name>
    <dbReference type="NCBI Taxonomy" id="986"/>
    <lineage>
        <taxon>Bacteria</taxon>
        <taxon>Pseudomonadati</taxon>
        <taxon>Bacteroidota</taxon>
        <taxon>Flavobacteriia</taxon>
        <taxon>Flavobacteriales</taxon>
        <taxon>Flavobacteriaceae</taxon>
        <taxon>Flavobacterium</taxon>
    </lineage>
</organism>
<sequence>MKYYKIAPKLNNDNGRISSSASVDNLPGLENEFEKIRYGEIVESFPIIDSFYLESFDDEKYWEYQLNDIHSFIGKAKVITGWFISEKLKKLFSDLKISQPHYFYSGKLLYHDEIYKYFIFQFLGKDIYKELTSYIDFSKSEFINPATEELHFFNDIDHYAEKSEELYFEKDTDFVKKKIVLKDDLDFFPMQSFFKDNIASERLKQLIKENEITGFEFSELDYEVVVEVDK</sequence>
<dbReference type="RefSeq" id="WP_071636547.1">
    <property type="nucleotide sequence ID" value="NZ_MLFK01000006.1"/>
</dbReference>
<proteinExistence type="predicted"/>
<reference evidence="1 2" key="1">
    <citation type="submission" date="2016-10" db="EMBL/GenBank/DDBJ databases">
        <title>Draft Genome Sequence of Rhizobacteria Flavobacterium johnsoniae CI04.</title>
        <authorList>
            <person name="Bravo J.I."/>
            <person name="Lozano G.L."/>
            <person name="Handelsman J."/>
        </authorList>
    </citation>
    <scope>NUCLEOTIDE SEQUENCE [LARGE SCALE GENOMIC DNA]</scope>
    <source>
        <strain evidence="1 2">CI04</strain>
    </source>
</reference>
<dbReference type="EMBL" id="MLFK01000006">
    <property type="protein sequence ID" value="OIV42057.1"/>
    <property type="molecule type" value="Genomic_DNA"/>
</dbReference>